<evidence type="ECO:0000256" key="2">
    <source>
        <dbReference type="SAM" id="MobiDB-lite"/>
    </source>
</evidence>
<dbReference type="SUPFAM" id="SSF53187">
    <property type="entry name" value="Zn-dependent exopeptidases"/>
    <property type="match status" value="1"/>
</dbReference>
<dbReference type="GO" id="GO:0008745">
    <property type="term" value="F:N-acetylmuramoyl-L-alanine amidase activity"/>
    <property type="evidence" value="ECO:0007669"/>
    <property type="project" value="InterPro"/>
</dbReference>
<dbReference type="PANTHER" id="PTHR30404:SF0">
    <property type="entry name" value="N-ACETYLMURAMOYL-L-ALANINE AMIDASE AMIC"/>
    <property type="match status" value="1"/>
</dbReference>
<evidence type="ECO:0000313" key="4">
    <source>
        <dbReference type="EMBL" id="GAN11033.1"/>
    </source>
</evidence>
<feature type="region of interest" description="Disordered" evidence="2">
    <location>
        <begin position="52"/>
        <end position="71"/>
    </location>
</feature>
<feature type="domain" description="MurNAc-LAA" evidence="3">
    <location>
        <begin position="139"/>
        <end position="247"/>
    </location>
</feature>
<dbReference type="OrthoDB" id="8300310at2759"/>
<keyword evidence="1" id="KW-0378">Hydrolase</keyword>
<dbReference type="Gene3D" id="3.40.630.40">
    <property type="entry name" value="Zn-dependent exopeptidases"/>
    <property type="match status" value="1"/>
</dbReference>
<dbReference type="SMART" id="SM00646">
    <property type="entry name" value="Ami_3"/>
    <property type="match status" value="1"/>
</dbReference>
<dbReference type="CDD" id="cd02696">
    <property type="entry name" value="MurNAc-LAA"/>
    <property type="match status" value="1"/>
</dbReference>
<dbReference type="InterPro" id="IPR050695">
    <property type="entry name" value="N-acetylmuramoyl_amidase_3"/>
</dbReference>
<accession>A0A0C9N8M1</accession>
<dbReference type="PANTHER" id="PTHR30404">
    <property type="entry name" value="N-ACETYLMURAMOYL-L-ALANINE AMIDASE"/>
    <property type="match status" value="1"/>
</dbReference>
<dbReference type="GO" id="GO:0009253">
    <property type="term" value="P:peptidoglycan catabolic process"/>
    <property type="evidence" value="ECO:0007669"/>
    <property type="project" value="InterPro"/>
</dbReference>
<dbReference type="Proteomes" id="UP000053815">
    <property type="component" value="Unassembled WGS sequence"/>
</dbReference>
<proteinExistence type="predicted"/>
<protein>
    <recommendedName>
        <fullName evidence="3">MurNAc-LAA domain-containing protein</fullName>
    </recommendedName>
</protein>
<gene>
    <name evidence="4" type="ORF">MAM1_0453c10585</name>
</gene>
<sequence length="353" mass="39329">MQSHFPVYFSDENEAWRKWATENIESLGGAKWESKKLSGPIRPLRKVARESLNTSSKLLPEETSPEDRSERVEDMKKIVVIDAGHGGNDPGAIGVTRKKEKDFNLTIAHLVADLLKINPNFKVYMTRDTDVFVDLSKRAKFANNLNADAFVSIHANNAGTATAGGYETWFTRDASAKFATTMHKKVLPVTGFKDRGVQSKSLAVCRETKMPAILLEAGFLSNPNEEKQLFNAEWQDKYAKAIYDGICEYLGVSDQPEKTNSPYPEMTVTVDNQPFTGYNINNITWIPSRPVGEMLGGTIGYVKGKVTINGTAVDTKLINGVGFVTARDLTEQLGARIYWDKSNPYNVFIYPKL</sequence>
<dbReference type="AlphaFoldDB" id="A0A0C9N8M1"/>
<dbReference type="Pfam" id="PF01520">
    <property type="entry name" value="Amidase_3"/>
    <property type="match status" value="1"/>
</dbReference>
<reference evidence="4" key="1">
    <citation type="submission" date="2014-09" db="EMBL/GenBank/DDBJ databases">
        <title>Draft genome sequence of an oleaginous Mucoromycotina fungus Mucor ambiguus NBRC6742.</title>
        <authorList>
            <person name="Takeda I."/>
            <person name="Yamane N."/>
            <person name="Morita T."/>
            <person name="Tamano K."/>
            <person name="Machida M."/>
            <person name="Baker S."/>
            <person name="Koike H."/>
        </authorList>
    </citation>
    <scope>NUCLEOTIDE SEQUENCE</scope>
    <source>
        <strain evidence="4">NBRC 6742</strain>
    </source>
</reference>
<dbReference type="InterPro" id="IPR002508">
    <property type="entry name" value="MurNAc-LAA_cat"/>
</dbReference>
<dbReference type="EMBL" id="DF836742">
    <property type="protein sequence ID" value="GAN11033.1"/>
    <property type="molecule type" value="Genomic_DNA"/>
</dbReference>
<evidence type="ECO:0000256" key="1">
    <source>
        <dbReference type="ARBA" id="ARBA00022801"/>
    </source>
</evidence>
<organism evidence="4">
    <name type="scientific">Mucor ambiguus</name>
    <dbReference type="NCBI Taxonomy" id="91626"/>
    <lineage>
        <taxon>Eukaryota</taxon>
        <taxon>Fungi</taxon>
        <taxon>Fungi incertae sedis</taxon>
        <taxon>Mucoromycota</taxon>
        <taxon>Mucoromycotina</taxon>
        <taxon>Mucoromycetes</taxon>
        <taxon>Mucorales</taxon>
        <taxon>Mucorineae</taxon>
        <taxon>Mucoraceae</taxon>
        <taxon>Mucor</taxon>
    </lineage>
</organism>
<name>A0A0C9N8M1_9FUNG</name>
<evidence type="ECO:0000259" key="3">
    <source>
        <dbReference type="SMART" id="SM00646"/>
    </source>
</evidence>
<keyword evidence="5" id="KW-1185">Reference proteome</keyword>
<evidence type="ECO:0000313" key="5">
    <source>
        <dbReference type="Proteomes" id="UP000053815"/>
    </source>
</evidence>